<keyword evidence="3" id="KW-1185">Reference proteome</keyword>
<evidence type="ECO:0008006" key="4">
    <source>
        <dbReference type="Google" id="ProtNLM"/>
    </source>
</evidence>
<gene>
    <name evidence="2" type="ORF">Hamer_G004815</name>
</gene>
<evidence type="ECO:0000313" key="3">
    <source>
        <dbReference type="Proteomes" id="UP000747542"/>
    </source>
</evidence>
<sequence>MSSEEKMLGEGEESPHDTPQAITITIMDPSALETTTLDSTLVTTVQTHDTSHGTSTLLMVPEEGHASISVKHGAKDILETVTETHMGTHELPVISNISNPEEEINEQSTIQVMTKTSEIIDEVEGEGVEEGDDGEIADEPVGQHCLICNVDLPVEQSEESVLVFKSQTTTTQRKMAVFLGSLIGQKLTSRKAHSDIMCQRCFGLLDRVDALEVEIRDTKEEIVNTYQETVAAYGGRARRRKPATAKKTDYVFPKVEPEDEDDQVLGLEMDETFEPRVEDLMEEEIDHREDRHTQDEEWEPDIKKPKIKKEAVDTEPTGPPKRKRGRPRKDASKPK</sequence>
<feature type="non-terminal residue" evidence="2">
    <location>
        <position position="1"/>
    </location>
</feature>
<organism evidence="2 3">
    <name type="scientific">Homarus americanus</name>
    <name type="common">American lobster</name>
    <dbReference type="NCBI Taxonomy" id="6706"/>
    <lineage>
        <taxon>Eukaryota</taxon>
        <taxon>Metazoa</taxon>
        <taxon>Ecdysozoa</taxon>
        <taxon>Arthropoda</taxon>
        <taxon>Crustacea</taxon>
        <taxon>Multicrustacea</taxon>
        <taxon>Malacostraca</taxon>
        <taxon>Eumalacostraca</taxon>
        <taxon>Eucarida</taxon>
        <taxon>Decapoda</taxon>
        <taxon>Pleocyemata</taxon>
        <taxon>Astacidea</taxon>
        <taxon>Nephropoidea</taxon>
        <taxon>Nephropidae</taxon>
        <taxon>Homarus</taxon>
    </lineage>
</organism>
<proteinExistence type="predicted"/>
<protein>
    <recommendedName>
        <fullName evidence="4">ZAD domain-containing protein</fullName>
    </recommendedName>
</protein>
<dbReference type="EMBL" id="JAHLQT010024847">
    <property type="protein sequence ID" value="KAG7165056.1"/>
    <property type="molecule type" value="Genomic_DNA"/>
</dbReference>
<evidence type="ECO:0000313" key="2">
    <source>
        <dbReference type="EMBL" id="KAG7165056.1"/>
    </source>
</evidence>
<feature type="compositionally biased region" description="Basic and acidic residues" evidence="1">
    <location>
        <begin position="275"/>
        <end position="312"/>
    </location>
</feature>
<dbReference type="AlphaFoldDB" id="A0A8J5JYV5"/>
<evidence type="ECO:0000256" key="1">
    <source>
        <dbReference type="SAM" id="MobiDB-lite"/>
    </source>
</evidence>
<comment type="caution">
    <text evidence="2">The sequence shown here is derived from an EMBL/GenBank/DDBJ whole genome shotgun (WGS) entry which is preliminary data.</text>
</comment>
<reference evidence="2" key="1">
    <citation type="journal article" date="2021" name="Sci. Adv.">
        <title>The American lobster genome reveals insights on longevity, neural, and immune adaptations.</title>
        <authorList>
            <person name="Polinski J.M."/>
            <person name="Zimin A.V."/>
            <person name="Clark K.F."/>
            <person name="Kohn A.B."/>
            <person name="Sadowski N."/>
            <person name="Timp W."/>
            <person name="Ptitsyn A."/>
            <person name="Khanna P."/>
            <person name="Romanova D.Y."/>
            <person name="Williams P."/>
            <person name="Greenwood S.J."/>
            <person name="Moroz L.L."/>
            <person name="Walt D.R."/>
            <person name="Bodnar A.G."/>
        </authorList>
    </citation>
    <scope>NUCLEOTIDE SEQUENCE</scope>
    <source>
        <strain evidence="2">GMGI-L3</strain>
    </source>
</reference>
<accession>A0A8J5JYV5</accession>
<name>A0A8J5JYV5_HOMAM</name>
<feature type="region of interest" description="Disordered" evidence="1">
    <location>
        <begin position="275"/>
        <end position="335"/>
    </location>
</feature>
<dbReference type="Proteomes" id="UP000747542">
    <property type="component" value="Unassembled WGS sequence"/>
</dbReference>